<dbReference type="InterPro" id="IPR001387">
    <property type="entry name" value="Cro/C1-type_HTH"/>
</dbReference>
<dbReference type="PROSITE" id="PS50943">
    <property type="entry name" value="HTH_CROC1"/>
    <property type="match status" value="1"/>
</dbReference>
<dbReference type="SUPFAM" id="SSF47413">
    <property type="entry name" value="lambda repressor-like DNA-binding domains"/>
    <property type="match status" value="1"/>
</dbReference>
<accession>A0A1H5VA80</accession>
<dbReference type="AlphaFoldDB" id="A0A1H5VA80"/>
<dbReference type="RefSeq" id="WP_103952974.1">
    <property type="nucleotide sequence ID" value="NZ_FNUL01000010.1"/>
</dbReference>
<dbReference type="PANTHER" id="PTHR46558:SF11">
    <property type="entry name" value="HTH-TYPE TRANSCRIPTIONAL REGULATOR XRE"/>
    <property type="match status" value="1"/>
</dbReference>
<dbReference type="PANTHER" id="PTHR46558">
    <property type="entry name" value="TRACRIPTIONAL REGULATORY PROTEIN-RELATED-RELATED"/>
    <property type="match status" value="1"/>
</dbReference>
<proteinExistence type="predicted"/>
<keyword evidence="4" id="KW-1185">Reference proteome</keyword>
<dbReference type="Proteomes" id="UP000236726">
    <property type="component" value="Unassembled WGS sequence"/>
</dbReference>
<evidence type="ECO:0000259" key="2">
    <source>
        <dbReference type="PROSITE" id="PS50943"/>
    </source>
</evidence>
<dbReference type="InterPro" id="IPR010982">
    <property type="entry name" value="Lambda_DNA-bd_dom_sf"/>
</dbReference>
<evidence type="ECO:0000313" key="3">
    <source>
        <dbReference type="EMBL" id="SEF83718.1"/>
    </source>
</evidence>
<reference evidence="3 4" key="1">
    <citation type="submission" date="2016-10" db="EMBL/GenBank/DDBJ databases">
        <authorList>
            <person name="de Groot N.N."/>
        </authorList>
    </citation>
    <scope>NUCLEOTIDE SEQUENCE [LARGE SCALE GENOMIC DNA]</scope>
    <source>
        <strain evidence="3 4">D15d</strain>
    </source>
</reference>
<name>A0A1H5VA80_9FIRM</name>
<dbReference type="EMBL" id="FNUL01000010">
    <property type="protein sequence ID" value="SEF83718.1"/>
    <property type="molecule type" value="Genomic_DNA"/>
</dbReference>
<sequence>MTLEEQIKHYRKQAGLSQEKMAEKIGVSRQAITKWENGTGTPDIVNLMAIADLFQISVDELLSNEKSKKNQSDYIYESRTEYDIDGKKNFDIKLGGAYAVDLKAYHGEKIEVAMFSNVYKNLLADYKVKIDDIKNRIDIDLNRFNEASEADAKESLVITIFIPVKYIGKIELSVNAGTLNITDIENEHIEVNGKISEITLQGNKSEIEIDSNLDMQISVLSHEGALEINQLSATSRLTIPADYRFRSKKKGIATHIYYERQGKKVDDFSDAEADNYIELNGIKSELVIVEAEV</sequence>
<gene>
    <name evidence="3" type="ORF">SAMN05216537_11041</name>
</gene>
<evidence type="ECO:0000256" key="1">
    <source>
        <dbReference type="ARBA" id="ARBA00023125"/>
    </source>
</evidence>
<evidence type="ECO:0000313" key="4">
    <source>
        <dbReference type="Proteomes" id="UP000236726"/>
    </source>
</evidence>
<dbReference type="CDD" id="cd00093">
    <property type="entry name" value="HTH_XRE"/>
    <property type="match status" value="1"/>
</dbReference>
<dbReference type="SMART" id="SM00530">
    <property type="entry name" value="HTH_XRE"/>
    <property type="match status" value="1"/>
</dbReference>
<dbReference type="GO" id="GO:0003677">
    <property type="term" value="F:DNA binding"/>
    <property type="evidence" value="ECO:0007669"/>
    <property type="project" value="UniProtKB-KW"/>
</dbReference>
<organism evidence="3 4">
    <name type="scientific">Lachnospira multipara</name>
    <dbReference type="NCBI Taxonomy" id="28051"/>
    <lineage>
        <taxon>Bacteria</taxon>
        <taxon>Bacillati</taxon>
        <taxon>Bacillota</taxon>
        <taxon>Clostridia</taxon>
        <taxon>Lachnospirales</taxon>
        <taxon>Lachnospiraceae</taxon>
        <taxon>Lachnospira</taxon>
    </lineage>
</organism>
<keyword evidence="1 3" id="KW-0238">DNA-binding</keyword>
<feature type="domain" description="HTH cro/C1-type" evidence="2">
    <location>
        <begin position="7"/>
        <end position="61"/>
    </location>
</feature>
<dbReference type="Pfam" id="PF01381">
    <property type="entry name" value="HTH_3"/>
    <property type="match status" value="1"/>
</dbReference>
<dbReference type="Gene3D" id="1.10.260.40">
    <property type="entry name" value="lambda repressor-like DNA-binding domains"/>
    <property type="match status" value="1"/>
</dbReference>
<protein>
    <submittedName>
        <fullName evidence="3">DNA-binding transcriptional regulator, XRE-family HTH domain</fullName>
    </submittedName>
</protein>